<protein>
    <submittedName>
        <fullName evidence="2">Solute carrier family 25 member 38 homolog</fullName>
    </submittedName>
</protein>
<organism evidence="1 2">
    <name type="scientific">Panagrolaimus sp. PS1159</name>
    <dbReference type="NCBI Taxonomy" id="55785"/>
    <lineage>
        <taxon>Eukaryota</taxon>
        <taxon>Metazoa</taxon>
        <taxon>Ecdysozoa</taxon>
        <taxon>Nematoda</taxon>
        <taxon>Chromadorea</taxon>
        <taxon>Rhabditida</taxon>
        <taxon>Tylenchina</taxon>
        <taxon>Panagrolaimomorpha</taxon>
        <taxon>Panagrolaimoidea</taxon>
        <taxon>Panagrolaimidae</taxon>
        <taxon>Panagrolaimus</taxon>
    </lineage>
</organism>
<reference evidence="2" key="1">
    <citation type="submission" date="2022-11" db="UniProtKB">
        <authorList>
            <consortium name="WormBaseParasite"/>
        </authorList>
    </citation>
    <scope>IDENTIFICATION</scope>
</reference>
<dbReference type="Proteomes" id="UP000887580">
    <property type="component" value="Unplaced"/>
</dbReference>
<name>A0AC35FLD1_9BILA</name>
<sequence length="311" mass="35241">MTDVSLLEGNKKTTTSEIKESNLAKNIINHNQSNRNDIAKSIIFGSTSGFITSVLLQPLDRLKTLSQQNIIKDKKCVKQYSLFQSCQKIYYDNGITGFWRGLNPTLLRVVPGVSIHFGLYQTTKLYIYNPQRGYEHFAIGFFCRSFAAIILHPTTVIKTRLESSVYGNQSTVNVGKAIIREYGIRGLWFGLIPTLLRDAPFSGLYLMFYRQQLTFVECNDYDITPIIRLSCGMSAGVLACFITQPFDVLKTTAQLYPKDYSSVVKTVQKLYKNLGTGVFFKGFILRASRRTLTAALNWTFFDELIKRTSSS</sequence>
<dbReference type="WBParaSite" id="PS1159_v2.g18144.t1">
    <property type="protein sequence ID" value="PS1159_v2.g18144.t1"/>
    <property type="gene ID" value="PS1159_v2.g18144"/>
</dbReference>
<proteinExistence type="predicted"/>
<evidence type="ECO:0000313" key="1">
    <source>
        <dbReference type="Proteomes" id="UP000887580"/>
    </source>
</evidence>
<evidence type="ECO:0000313" key="2">
    <source>
        <dbReference type="WBParaSite" id="PS1159_v2.g18144.t1"/>
    </source>
</evidence>
<accession>A0AC35FLD1</accession>